<protein>
    <submittedName>
        <fullName evidence="1">Uncharacterized protein</fullName>
    </submittedName>
</protein>
<gene>
    <name evidence="1" type="ORF">PR048_016661</name>
</gene>
<name>A0ABQ9H7K1_9NEOP</name>
<dbReference type="EMBL" id="JARBHB010000006">
    <property type="protein sequence ID" value="KAJ8880195.1"/>
    <property type="molecule type" value="Genomic_DNA"/>
</dbReference>
<sequence length="201" mass="23810">MFIDMCAGQNKNAPVAAMCMVALQNTRHLNTIDHNFFVPLHTRMECVADYSLIEKKKKNYNIPIQHPHDWMQLVRSVEKQKTIKRTFINLKRYDDGSSLIWRCITWLRYGKNMPMYVSTKLSLNVHDTFKMTSFHRWRQANPVSQPTLTYTGPNQISMEKKKHLLELLPFISPLFHEFYKNLRTKDDVRNILSEVFDNESD</sequence>
<reference evidence="1 2" key="1">
    <citation type="submission" date="2023-02" db="EMBL/GenBank/DDBJ databases">
        <title>LHISI_Scaffold_Assembly.</title>
        <authorList>
            <person name="Stuart O.P."/>
            <person name="Cleave R."/>
            <person name="Magrath M.J.L."/>
            <person name="Mikheyev A.S."/>
        </authorList>
    </citation>
    <scope>NUCLEOTIDE SEQUENCE [LARGE SCALE GENOMIC DNA]</scope>
    <source>
        <strain evidence="1">Daus_M_001</strain>
        <tissue evidence="1">Leg muscle</tissue>
    </source>
</reference>
<proteinExistence type="predicted"/>
<dbReference type="Proteomes" id="UP001159363">
    <property type="component" value="Chromosome 5"/>
</dbReference>
<keyword evidence="2" id="KW-1185">Reference proteome</keyword>
<evidence type="ECO:0000313" key="2">
    <source>
        <dbReference type="Proteomes" id="UP001159363"/>
    </source>
</evidence>
<organism evidence="1 2">
    <name type="scientific">Dryococelus australis</name>
    <dbReference type="NCBI Taxonomy" id="614101"/>
    <lineage>
        <taxon>Eukaryota</taxon>
        <taxon>Metazoa</taxon>
        <taxon>Ecdysozoa</taxon>
        <taxon>Arthropoda</taxon>
        <taxon>Hexapoda</taxon>
        <taxon>Insecta</taxon>
        <taxon>Pterygota</taxon>
        <taxon>Neoptera</taxon>
        <taxon>Polyneoptera</taxon>
        <taxon>Phasmatodea</taxon>
        <taxon>Verophasmatodea</taxon>
        <taxon>Anareolatae</taxon>
        <taxon>Phasmatidae</taxon>
        <taxon>Eurycanthinae</taxon>
        <taxon>Dryococelus</taxon>
    </lineage>
</organism>
<comment type="caution">
    <text evidence="1">The sequence shown here is derived from an EMBL/GenBank/DDBJ whole genome shotgun (WGS) entry which is preliminary data.</text>
</comment>
<accession>A0ABQ9H7K1</accession>
<evidence type="ECO:0000313" key="1">
    <source>
        <dbReference type="EMBL" id="KAJ8880195.1"/>
    </source>
</evidence>